<reference evidence="1" key="1">
    <citation type="submission" date="2014-11" db="EMBL/GenBank/DDBJ databases">
        <authorList>
            <person name="Amaro Gonzalez C."/>
        </authorList>
    </citation>
    <scope>NUCLEOTIDE SEQUENCE</scope>
</reference>
<dbReference type="AlphaFoldDB" id="A0A0E9PZE7"/>
<proteinExistence type="predicted"/>
<sequence length="52" mass="5896">MHRRSPLTPEQHLARCLTLGRVLHSRLNGSSACSYTFTGGWGCFREIQPPLR</sequence>
<organism evidence="1">
    <name type="scientific">Anguilla anguilla</name>
    <name type="common">European freshwater eel</name>
    <name type="synonym">Muraena anguilla</name>
    <dbReference type="NCBI Taxonomy" id="7936"/>
    <lineage>
        <taxon>Eukaryota</taxon>
        <taxon>Metazoa</taxon>
        <taxon>Chordata</taxon>
        <taxon>Craniata</taxon>
        <taxon>Vertebrata</taxon>
        <taxon>Euteleostomi</taxon>
        <taxon>Actinopterygii</taxon>
        <taxon>Neopterygii</taxon>
        <taxon>Teleostei</taxon>
        <taxon>Anguilliformes</taxon>
        <taxon>Anguillidae</taxon>
        <taxon>Anguilla</taxon>
    </lineage>
</organism>
<evidence type="ECO:0000313" key="1">
    <source>
        <dbReference type="EMBL" id="JAH10011.1"/>
    </source>
</evidence>
<protein>
    <submittedName>
        <fullName evidence="1">Uncharacterized protein</fullName>
    </submittedName>
</protein>
<reference evidence="1" key="2">
    <citation type="journal article" date="2015" name="Fish Shellfish Immunol.">
        <title>Early steps in the European eel (Anguilla anguilla)-Vibrio vulnificus interaction in the gills: Role of the RtxA13 toxin.</title>
        <authorList>
            <person name="Callol A."/>
            <person name="Pajuelo D."/>
            <person name="Ebbesson L."/>
            <person name="Teles M."/>
            <person name="MacKenzie S."/>
            <person name="Amaro C."/>
        </authorList>
    </citation>
    <scope>NUCLEOTIDE SEQUENCE</scope>
</reference>
<accession>A0A0E9PZE7</accession>
<name>A0A0E9PZE7_ANGAN</name>
<dbReference type="EMBL" id="GBXM01098566">
    <property type="protein sequence ID" value="JAH10011.1"/>
    <property type="molecule type" value="Transcribed_RNA"/>
</dbReference>